<dbReference type="InterPro" id="IPR046703">
    <property type="entry name" value="DUF6776"/>
</dbReference>
<accession>A0A193LD69</accession>
<dbReference type="KEGG" id="woc:BA177_03400"/>
<keyword evidence="3" id="KW-1185">Reference proteome</keyword>
<protein>
    <submittedName>
        <fullName evidence="2">Uncharacterized protein</fullName>
    </submittedName>
</protein>
<dbReference type="Pfam" id="PF20567">
    <property type="entry name" value="DUF6776"/>
    <property type="match status" value="1"/>
</dbReference>
<sequence>MPAWVVRSGLVVAVLLGAYLTFEFGRIQAGYNVADAFAERQALTWEIEQLEAAIEAQKEQIALLETHRNIDRAAYKDVEASLGEFQRKIQEQRDAIEFYRGIISPADGGRGLRVQDVKLVKTNEEGVYSLRVVLVQVKQHDQTVKGEVDFTVEGEQDGAARTFTLAELLPENEDSSWPFSFRYFQDFERQLIMPSGFQPQRINIEVNSRTKSVESVKQSYLWQMSQS</sequence>
<dbReference type="AlphaFoldDB" id="A0A193LD69"/>
<evidence type="ECO:0000256" key="1">
    <source>
        <dbReference type="SAM" id="Coils"/>
    </source>
</evidence>
<name>A0A193LD69_9GAMM</name>
<organism evidence="2 3">
    <name type="scientific">Woeseia oceani</name>
    <dbReference type="NCBI Taxonomy" id="1548547"/>
    <lineage>
        <taxon>Bacteria</taxon>
        <taxon>Pseudomonadati</taxon>
        <taxon>Pseudomonadota</taxon>
        <taxon>Gammaproteobacteria</taxon>
        <taxon>Woeseiales</taxon>
        <taxon>Woeseiaceae</taxon>
        <taxon>Woeseia</taxon>
    </lineage>
</organism>
<keyword evidence="1" id="KW-0175">Coiled coil</keyword>
<evidence type="ECO:0000313" key="3">
    <source>
        <dbReference type="Proteomes" id="UP000092695"/>
    </source>
</evidence>
<dbReference type="EMBL" id="CP016268">
    <property type="protein sequence ID" value="ANO50386.1"/>
    <property type="molecule type" value="Genomic_DNA"/>
</dbReference>
<dbReference type="STRING" id="1548547.BA177_03400"/>
<evidence type="ECO:0000313" key="2">
    <source>
        <dbReference type="EMBL" id="ANO50386.1"/>
    </source>
</evidence>
<gene>
    <name evidence="2" type="ORF">BA177_03400</name>
</gene>
<feature type="coiled-coil region" evidence="1">
    <location>
        <begin position="33"/>
        <end position="95"/>
    </location>
</feature>
<reference evidence="2 3" key="1">
    <citation type="submission" date="2016-06" db="EMBL/GenBank/DDBJ databases">
        <title>Complete genome sequence of a deep-branching marine Gamma Proteobacterium Woeseia oceani type strain XK5.</title>
        <authorList>
            <person name="Mu D."/>
            <person name="Du Z."/>
        </authorList>
    </citation>
    <scope>NUCLEOTIDE SEQUENCE [LARGE SCALE GENOMIC DNA]</scope>
    <source>
        <strain evidence="2 3">XK5</strain>
    </source>
</reference>
<dbReference type="Proteomes" id="UP000092695">
    <property type="component" value="Chromosome"/>
</dbReference>
<proteinExistence type="predicted"/>